<dbReference type="Proteomes" id="UP001189429">
    <property type="component" value="Unassembled WGS sequence"/>
</dbReference>
<feature type="compositionally biased region" description="Gly residues" evidence="5">
    <location>
        <begin position="352"/>
        <end position="362"/>
    </location>
</feature>
<name>A0ABN9RVY7_9DINO</name>
<keyword evidence="8" id="KW-1185">Reference proteome</keyword>
<evidence type="ECO:0000256" key="1">
    <source>
        <dbReference type="ARBA" id="ARBA00022679"/>
    </source>
</evidence>
<dbReference type="PANTHER" id="PTHR48016">
    <property type="entry name" value="MAP KINASE KINASE KINASE SSK2-RELATED-RELATED"/>
    <property type="match status" value="1"/>
</dbReference>
<dbReference type="InterPro" id="IPR002156">
    <property type="entry name" value="RNaseH_domain"/>
</dbReference>
<evidence type="ECO:0000256" key="4">
    <source>
        <dbReference type="ARBA" id="ARBA00022840"/>
    </source>
</evidence>
<dbReference type="Pfam" id="PF00069">
    <property type="entry name" value="Pkinase"/>
    <property type="match status" value="1"/>
</dbReference>
<evidence type="ECO:0000256" key="3">
    <source>
        <dbReference type="ARBA" id="ARBA00022777"/>
    </source>
</evidence>
<dbReference type="Gene3D" id="3.30.420.10">
    <property type="entry name" value="Ribonuclease H-like superfamily/Ribonuclease H"/>
    <property type="match status" value="1"/>
</dbReference>
<accession>A0ABN9RVY7</accession>
<evidence type="ECO:0000313" key="8">
    <source>
        <dbReference type="Proteomes" id="UP001189429"/>
    </source>
</evidence>
<dbReference type="PROSITE" id="PS50011">
    <property type="entry name" value="PROTEIN_KINASE_DOM"/>
    <property type="match status" value="1"/>
</dbReference>
<organism evidence="7 8">
    <name type="scientific">Prorocentrum cordatum</name>
    <dbReference type="NCBI Taxonomy" id="2364126"/>
    <lineage>
        <taxon>Eukaryota</taxon>
        <taxon>Sar</taxon>
        <taxon>Alveolata</taxon>
        <taxon>Dinophyceae</taxon>
        <taxon>Prorocentrales</taxon>
        <taxon>Prorocentraceae</taxon>
        <taxon>Prorocentrum</taxon>
    </lineage>
</organism>
<evidence type="ECO:0000256" key="2">
    <source>
        <dbReference type="ARBA" id="ARBA00022741"/>
    </source>
</evidence>
<dbReference type="InterPro" id="IPR036397">
    <property type="entry name" value="RNaseH_sf"/>
</dbReference>
<feature type="region of interest" description="Disordered" evidence="5">
    <location>
        <begin position="349"/>
        <end position="368"/>
    </location>
</feature>
<keyword evidence="4" id="KW-0067">ATP-binding</keyword>
<feature type="compositionally biased region" description="Basic and acidic residues" evidence="5">
    <location>
        <begin position="317"/>
        <end position="333"/>
    </location>
</feature>
<keyword evidence="2" id="KW-0547">Nucleotide-binding</keyword>
<evidence type="ECO:0000259" key="6">
    <source>
        <dbReference type="PROSITE" id="PS50011"/>
    </source>
</evidence>
<proteinExistence type="predicted"/>
<reference evidence="7" key="1">
    <citation type="submission" date="2023-10" db="EMBL/GenBank/DDBJ databases">
        <authorList>
            <person name="Chen Y."/>
            <person name="Shah S."/>
            <person name="Dougan E. K."/>
            <person name="Thang M."/>
            <person name="Chan C."/>
        </authorList>
    </citation>
    <scope>NUCLEOTIDE SEQUENCE [LARGE SCALE GENOMIC DNA]</scope>
</reference>
<protein>
    <recommendedName>
        <fullName evidence="6">Protein kinase domain-containing protein</fullName>
    </recommendedName>
</protein>
<gene>
    <name evidence="7" type="ORF">PCOR1329_LOCUS23554</name>
</gene>
<keyword evidence="3" id="KW-0418">Kinase</keyword>
<feature type="region of interest" description="Disordered" evidence="5">
    <location>
        <begin position="313"/>
        <end position="333"/>
    </location>
</feature>
<sequence length="556" mass="61189">MEWLYEKYPNFDFNSLPEATKIAGLILDDPRLDGFFAEIATPQSHELHEARPPDLDSQDELSVDSEGFAIVAGDGAAPGQTDFRLRRAGCGLFYGDRHSHNSTLGLEGVVHNAQRAELRSALRWALWNWTRSIYLTDSSYVCRGLLKIINQQKTNFKSHRDLRARLQAAIEAKGHDNFRTRKIQSHQTKEQKDAESEADMRLRLKNEEADKRATTAARLKAINGEFPAAHKARVKREQDHEQPRHLFFLGASPAVNNSTDTTKRSTSSSILQTKKNHIFINKQDPNGKLHNASHAFDHSTVSFDTADDPCDSFDTSKSPDYDSHEGGSLTDREMLRRNSAIEYRFMNKAQGGLRGPSGGAALGAGRRNTAPAVPCASQMKGGLLPVGRGGLRSRRDIGVPVLQLGALRSAPASRAAGPDAFDSSELYRPSDAPPRYGSMGTVRLAWRRSDGLPVALKEVSCPANMEEAKELTRREYEIMSALSHHSIVRAFAIHEAATKTVVCMEYCDNGCLKSYVRKHGAMAPPAATPIARQVLEGLDCGASASSTETSSRTTCF</sequence>
<dbReference type="InterPro" id="IPR011009">
    <property type="entry name" value="Kinase-like_dom_sf"/>
</dbReference>
<evidence type="ECO:0000256" key="5">
    <source>
        <dbReference type="SAM" id="MobiDB-lite"/>
    </source>
</evidence>
<dbReference type="PANTHER" id="PTHR48016:SF56">
    <property type="entry name" value="MAPKK KINASE"/>
    <property type="match status" value="1"/>
</dbReference>
<dbReference type="InterPro" id="IPR050538">
    <property type="entry name" value="MAP_kinase_kinase_kinase"/>
</dbReference>
<dbReference type="InterPro" id="IPR012337">
    <property type="entry name" value="RNaseH-like_sf"/>
</dbReference>
<dbReference type="Gene3D" id="1.10.510.10">
    <property type="entry name" value="Transferase(Phosphotransferase) domain 1"/>
    <property type="match status" value="1"/>
</dbReference>
<keyword evidence="1" id="KW-0808">Transferase</keyword>
<dbReference type="Pfam" id="PF00075">
    <property type="entry name" value="RNase_H"/>
    <property type="match status" value="1"/>
</dbReference>
<dbReference type="InterPro" id="IPR000719">
    <property type="entry name" value="Prot_kinase_dom"/>
</dbReference>
<dbReference type="EMBL" id="CAUYUJ010008002">
    <property type="protein sequence ID" value="CAK0822563.1"/>
    <property type="molecule type" value="Genomic_DNA"/>
</dbReference>
<comment type="caution">
    <text evidence="7">The sequence shown here is derived from an EMBL/GenBank/DDBJ whole genome shotgun (WGS) entry which is preliminary data.</text>
</comment>
<dbReference type="SUPFAM" id="SSF53098">
    <property type="entry name" value="Ribonuclease H-like"/>
    <property type="match status" value="1"/>
</dbReference>
<feature type="domain" description="Protein kinase" evidence="6">
    <location>
        <begin position="428"/>
        <end position="556"/>
    </location>
</feature>
<evidence type="ECO:0000313" key="7">
    <source>
        <dbReference type="EMBL" id="CAK0822563.1"/>
    </source>
</evidence>
<dbReference type="SUPFAM" id="SSF56112">
    <property type="entry name" value="Protein kinase-like (PK-like)"/>
    <property type="match status" value="1"/>
</dbReference>